<dbReference type="GO" id="GO:0042277">
    <property type="term" value="F:peptide binding"/>
    <property type="evidence" value="ECO:0007669"/>
    <property type="project" value="TreeGrafter"/>
</dbReference>
<keyword evidence="6 12" id="KW-0378">Hydrolase</keyword>
<dbReference type="GO" id="GO:0070006">
    <property type="term" value="F:metalloaminopeptidase activity"/>
    <property type="evidence" value="ECO:0007669"/>
    <property type="project" value="TreeGrafter"/>
</dbReference>
<dbReference type="AlphaFoldDB" id="A0A848P7J5"/>
<dbReference type="Gene3D" id="2.60.40.1730">
    <property type="entry name" value="tricorn interacting facor f3 domain"/>
    <property type="match status" value="1"/>
</dbReference>
<dbReference type="EMBL" id="JABBZM010000023">
    <property type="protein sequence ID" value="NMV40586.1"/>
    <property type="molecule type" value="Genomic_DNA"/>
</dbReference>
<feature type="region of interest" description="Disordered" evidence="13">
    <location>
        <begin position="63"/>
        <end position="83"/>
    </location>
</feature>
<evidence type="ECO:0000256" key="4">
    <source>
        <dbReference type="ARBA" id="ARBA00022670"/>
    </source>
</evidence>
<evidence type="ECO:0000313" key="16">
    <source>
        <dbReference type="EMBL" id="NMV40586.1"/>
    </source>
</evidence>
<dbReference type="SUPFAM" id="SSF63737">
    <property type="entry name" value="Leukotriene A4 hydrolase N-terminal domain"/>
    <property type="match status" value="1"/>
</dbReference>
<accession>A0A848P7J5</accession>
<dbReference type="EC" id="3.4.11.-" evidence="12"/>
<dbReference type="GO" id="GO:0008270">
    <property type="term" value="F:zinc ion binding"/>
    <property type="evidence" value="ECO:0007669"/>
    <property type="project" value="UniProtKB-UniRule"/>
</dbReference>
<comment type="catalytic activity">
    <reaction evidence="1">
        <text>Release of an N-terminal amino acid, Xaa-|-Yaa- from a peptide, amide or arylamide. Xaa is preferably Ala, but may be most amino acids including Pro (slow action). When a terminal hydrophobic residue is followed by a prolyl residue, the two may be released as an intact Xaa-Pro dipeptide.</text>
        <dbReference type="EC" id="3.4.11.2"/>
    </reaction>
</comment>
<dbReference type="PANTHER" id="PTHR11533">
    <property type="entry name" value="PROTEASE M1 ZINC METALLOPROTEASE"/>
    <property type="match status" value="1"/>
</dbReference>
<dbReference type="InterPro" id="IPR014782">
    <property type="entry name" value="Peptidase_M1_dom"/>
</dbReference>
<feature type="compositionally biased region" description="Polar residues" evidence="13">
    <location>
        <begin position="70"/>
        <end position="82"/>
    </location>
</feature>
<evidence type="ECO:0000313" key="17">
    <source>
        <dbReference type="Proteomes" id="UP000575469"/>
    </source>
</evidence>
<dbReference type="PANTHER" id="PTHR11533:SF174">
    <property type="entry name" value="PUROMYCIN-SENSITIVE AMINOPEPTIDASE-RELATED"/>
    <property type="match status" value="1"/>
</dbReference>
<dbReference type="Gene3D" id="1.10.390.10">
    <property type="entry name" value="Neutral Protease Domain 2"/>
    <property type="match status" value="1"/>
</dbReference>
<dbReference type="GO" id="GO:0005737">
    <property type="term" value="C:cytoplasm"/>
    <property type="evidence" value="ECO:0007669"/>
    <property type="project" value="TreeGrafter"/>
</dbReference>
<feature type="compositionally biased region" description="Low complexity" evidence="13">
    <location>
        <begin position="7"/>
        <end position="23"/>
    </location>
</feature>
<evidence type="ECO:0000256" key="12">
    <source>
        <dbReference type="RuleBase" id="RU364040"/>
    </source>
</evidence>
<evidence type="ECO:0000256" key="11">
    <source>
        <dbReference type="PIRSR" id="PIRSR634016-4"/>
    </source>
</evidence>
<evidence type="ECO:0000256" key="10">
    <source>
        <dbReference type="PIRSR" id="PIRSR634016-3"/>
    </source>
</evidence>
<dbReference type="PRINTS" id="PR00756">
    <property type="entry name" value="ALADIPTASE"/>
</dbReference>
<dbReference type="InterPro" id="IPR034016">
    <property type="entry name" value="M1_APN-typ"/>
</dbReference>
<proteinExistence type="inferred from homology"/>
<gene>
    <name evidence="16" type="ORF">HGR00_21990</name>
</gene>
<evidence type="ECO:0000256" key="1">
    <source>
        <dbReference type="ARBA" id="ARBA00000098"/>
    </source>
</evidence>
<evidence type="ECO:0000259" key="15">
    <source>
        <dbReference type="Pfam" id="PF17900"/>
    </source>
</evidence>
<comment type="similarity">
    <text evidence="2 12">Belongs to the peptidase M1 family.</text>
</comment>
<evidence type="ECO:0000256" key="3">
    <source>
        <dbReference type="ARBA" id="ARBA00022438"/>
    </source>
</evidence>
<dbReference type="RefSeq" id="WP_169341204.1">
    <property type="nucleotide sequence ID" value="NZ_JABBZM010000023.1"/>
</dbReference>
<comment type="cofactor">
    <cofactor evidence="10 12">
        <name>Zn(2+)</name>
        <dbReference type="ChEBI" id="CHEBI:29105"/>
    </cofactor>
    <text evidence="10 12">Binds 1 zinc ion per subunit.</text>
</comment>
<dbReference type="InterPro" id="IPR027268">
    <property type="entry name" value="Peptidase_M4/M1_CTD_sf"/>
</dbReference>
<dbReference type="GO" id="GO:0016020">
    <property type="term" value="C:membrane"/>
    <property type="evidence" value="ECO:0007669"/>
    <property type="project" value="TreeGrafter"/>
</dbReference>
<name>A0A848P7J5_9RALS</name>
<feature type="domain" description="Aminopeptidase N-like N-terminal" evidence="15">
    <location>
        <begin position="103"/>
        <end position="292"/>
    </location>
</feature>
<feature type="region of interest" description="Disordered" evidence="13">
    <location>
        <begin position="1"/>
        <end position="25"/>
    </location>
</feature>
<keyword evidence="8 12" id="KW-0482">Metalloprotease</keyword>
<dbReference type="SUPFAM" id="SSF55486">
    <property type="entry name" value="Metalloproteases ('zincins'), catalytic domain"/>
    <property type="match status" value="1"/>
</dbReference>
<feature type="domain" description="Peptidase M1 membrane alanine aminopeptidase" evidence="14">
    <location>
        <begin position="334"/>
        <end position="550"/>
    </location>
</feature>
<dbReference type="InterPro" id="IPR050344">
    <property type="entry name" value="Peptidase_M1_aminopeptidases"/>
</dbReference>
<dbReference type="GO" id="GO:0005615">
    <property type="term" value="C:extracellular space"/>
    <property type="evidence" value="ECO:0007669"/>
    <property type="project" value="TreeGrafter"/>
</dbReference>
<evidence type="ECO:0000256" key="13">
    <source>
        <dbReference type="SAM" id="MobiDB-lite"/>
    </source>
</evidence>
<dbReference type="Gene3D" id="2.60.40.1910">
    <property type="match status" value="1"/>
</dbReference>
<evidence type="ECO:0000256" key="9">
    <source>
        <dbReference type="PIRSR" id="PIRSR634016-1"/>
    </source>
</evidence>
<keyword evidence="4 12" id="KW-0645">Protease</keyword>
<dbReference type="CDD" id="cd09601">
    <property type="entry name" value="M1_APN-Q_like"/>
    <property type="match status" value="1"/>
</dbReference>
<dbReference type="Gene3D" id="3.30.2010.30">
    <property type="match status" value="1"/>
</dbReference>
<evidence type="ECO:0000256" key="7">
    <source>
        <dbReference type="ARBA" id="ARBA00022833"/>
    </source>
</evidence>
<organism evidence="16 17">
    <name type="scientific">Ralstonia insidiosa</name>
    <dbReference type="NCBI Taxonomy" id="190721"/>
    <lineage>
        <taxon>Bacteria</taxon>
        <taxon>Pseudomonadati</taxon>
        <taxon>Pseudomonadota</taxon>
        <taxon>Betaproteobacteria</taxon>
        <taxon>Burkholderiales</taxon>
        <taxon>Burkholderiaceae</taxon>
        <taxon>Ralstonia</taxon>
    </lineage>
</organism>
<dbReference type="InterPro" id="IPR042097">
    <property type="entry name" value="Aminopeptidase_N-like_N_sf"/>
</dbReference>
<evidence type="ECO:0000259" key="14">
    <source>
        <dbReference type="Pfam" id="PF01433"/>
    </source>
</evidence>
<dbReference type="Proteomes" id="UP000575469">
    <property type="component" value="Unassembled WGS sequence"/>
</dbReference>
<dbReference type="GO" id="GO:0006508">
    <property type="term" value="P:proteolysis"/>
    <property type="evidence" value="ECO:0007669"/>
    <property type="project" value="UniProtKB-KW"/>
</dbReference>
<protein>
    <recommendedName>
        <fullName evidence="12">Aminopeptidase</fullName>
        <ecNumber evidence="12">3.4.11.-</ecNumber>
    </recommendedName>
</protein>
<keyword evidence="5 10" id="KW-0479">Metal-binding</keyword>
<dbReference type="InterPro" id="IPR001930">
    <property type="entry name" value="Peptidase_M1"/>
</dbReference>
<keyword evidence="3 12" id="KW-0031">Aminopeptidase</keyword>
<feature type="active site" description="Proton acceptor" evidence="9">
    <location>
        <position position="415"/>
    </location>
</feature>
<evidence type="ECO:0000256" key="5">
    <source>
        <dbReference type="ARBA" id="ARBA00022723"/>
    </source>
</evidence>
<dbReference type="GO" id="GO:0043171">
    <property type="term" value="P:peptide catabolic process"/>
    <property type="evidence" value="ECO:0007669"/>
    <property type="project" value="TreeGrafter"/>
</dbReference>
<evidence type="ECO:0000256" key="8">
    <source>
        <dbReference type="ARBA" id="ARBA00023049"/>
    </source>
</evidence>
<evidence type="ECO:0000256" key="6">
    <source>
        <dbReference type="ARBA" id="ARBA00022801"/>
    </source>
</evidence>
<comment type="caution">
    <text evidence="16">The sequence shown here is derived from an EMBL/GenBank/DDBJ whole genome shotgun (WGS) entry which is preliminary data.</text>
</comment>
<keyword evidence="7 10" id="KW-0862">Zinc</keyword>
<dbReference type="GO" id="GO:0016285">
    <property type="term" value="F:alanyl aminopeptidase activity"/>
    <property type="evidence" value="ECO:0007669"/>
    <property type="project" value="UniProtKB-EC"/>
</dbReference>
<sequence length="756" mass="82507">MRDSTTTRRTAATYANGAATSGAGDRHTRRTFKLALVAQATAAMMILAACGGGGDDTLSPAANGKLGANGSEQQGNANTGNINAPAPAVDASVPPVELPDYIKPVNYKLWFRPSADLNSFSGRADVEIKVTKQTGAVTLAVRDLKLDASRLTLTPTSGNGPSRVLVPIPQSQGAFYDLRDPTADIKPGNYVLHMEWTGTINFTKAEGIFKLGLQAATGESSDAIVTQGESNFAREWFPSWDEPAFRNTFEVTAEIPGDWKAVANGKQTGATKLPDGYQQVSFAKTPSMPAYLLFFGGGKFDILEDKFTNPLDGSNMRLRWWVPPGEAHSAVAGMQFTKEALNHYYNYFQIPLPFDKMDTIVANDSYNNKNAGFGGMENWGAIFEFADQVLVPPDGTPTTVHSMGKARSFVVVSHELAHQWFGDLVTLDWWDDIWLNESFANWFENVTKITIHPEFPGNTWANYAAVKQRVITLDLQPTAVPVQHNLSDAGSMDFLDSFAYNKGGHVLQMLENYIGKDAMRKGLQSYLNKYKFGNGTPPRLWAELEAASGKPAGMVSKVGDSFVRQTGLPLVTIDAQCNPATNQNVLTISQRAFPNKNVYSGYQWNVPLTLAYGDNFGQTQTIVLDQQTAQVTLPTCSAVLANPSGLDYYVTNYSPTLWSNLLAQAGAITTDATKTNIAGDATQLYNAQLITKAQYDQIVGIKNFQPAVATLAAQAVKPTGSLRPQAVQLREMQSMDRPIHKFRYEGVMKHLTDIKR</sequence>
<dbReference type="InterPro" id="IPR045357">
    <property type="entry name" value="Aminopeptidase_N-like_N"/>
</dbReference>
<feature type="binding site" evidence="10">
    <location>
        <position position="414"/>
    </location>
    <ligand>
        <name>Zn(2+)</name>
        <dbReference type="ChEBI" id="CHEBI:29105"/>
        <note>catalytic</note>
    </ligand>
</feature>
<dbReference type="Pfam" id="PF17900">
    <property type="entry name" value="Peptidase_M1_N"/>
    <property type="match status" value="1"/>
</dbReference>
<feature type="site" description="Transition state stabilizer" evidence="11">
    <location>
        <position position="500"/>
    </location>
</feature>
<dbReference type="Pfam" id="PF01433">
    <property type="entry name" value="Peptidase_M1"/>
    <property type="match status" value="1"/>
</dbReference>
<feature type="binding site" evidence="10">
    <location>
        <position position="437"/>
    </location>
    <ligand>
        <name>Zn(2+)</name>
        <dbReference type="ChEBI" id="CHEBI:29105"/>
        <note>catalytic</note>
    </ligand>
</feature>
<evidence type="ECO:0000256" key="2">
    <source>
        <dbReference type="ARBA" id="ARBA00010136"/>
    </source>
</evidence>
<reference evidence="16 17" key="1">
    <citation type="submission" date="2020-04" db="EMBL/GenBank/DDBJ databases">
        <title>Ralstonia insidiosa genome sequencing and assembly.</title>
        <authorList>
            <person name="Martins R.C.R."/>
            <person name="Perdigao-Neto L.V."/>
            <person name="Levin A.S.S."/>
            <person name="Costa S.F."/>
        </authorList>
    </citation>
    <scope>NUCLEOTIDE SEQUENCE [LARGE SCALE GENOMIC DNA]</scope>
    <source>
        <strain evidence="16 17">5047</strain>
    </source>
</reference>
<feature type="binding site" evidence="10">
    <location>
        <position position="418"/>
    </location>
    <ligand>
        <name>Zn(2+)</name>
        <dbReference type="ChEBI" id="CHEBI:29105"/>
        <note>catalytic</note>
    </ligand>
</feature>